<evidence type="ECO:0000259" key="5">
    <source>
        <dbReference type="PROSITE" id="PS50977"/>
    </source>
</evidence>
<dbReference type="RefSeq" id="WP_135671837.1">
    <property type="nucleotide sequence ID" value="NZ_RQGN01000085.1"/>
</dbReference>
<dbReference type="EMBL" id="RQGN01000085">
    <property type="protein sequence ID" value="TGL97000.1"/>
    <property type="molecule type" value="Genomic_DNA"/>
</dbReference>
<reference evidence="6 7" key="1">
    <citation type="journal article" date="2019" name="PLoS Negl. Trop. Dis.">
        <title>Revisiting the worldwide diversity of Leptospira species in the environment.</title>
        <authorList>
            <person name="Vincent A.T."/>
            <person name="Schiettekatte O."/>
            <person name="Bourhy P."/>
            <person name="Veyrier F.J."/>
            <person name="Picardeau M."/>
        </authorList>
    </citation>
    <scope>NUCLEOTIDE SEQUENCE [LARGE SCALE GENOMIC DNA]</scope>
    <source>
        <strain evidence="6 7">201702444</strain>
    </source>
</reference>
<name>A0A5F2AZT2_9LEPT</name>
<evidence type="ECO:0000313" key="6">
    <source>
        <dbReference type="EMBL" id="TGL97000.1"/>
    </source>
</evidence>
<dbReference type="InterPro" id="IPR001647">
    <property type="entry name" value="HTH_TetR"/>
</dbReference>
<keyword evidence="1" id="KW-0805">Transcription regulation</keyword>
<sequence>MPRTGLTPEELYNKALDSTEEEIRKNGVERLKLTDIARELKVSHAALYKFFSDKQSLLDEVSKRWLDRIDRELEKISKKDAPVEEILSEWFMTLHLMKREKVLSDPRLFNAFNLSAEKTRPFVVSHLTHMDALLTELVNKGMSSGIFFCSNAKEGARILFEGTASFHHPRLVLESIDQDRKKTLNALLKTLIAGLKTKKS</sequence>
<dbReference type="PROSITE" id="PS50977">
    <property type="entry name" value="HTH_TETR_2"/>
    <property type="match status" value="1"/>
</dbReference>
<evidence type="ECO:0000313" key="7">
    <source>
        <dbReference type="Proteomes" id="UP000298429"/>
    </source>
</evidence>
<dbReference type="GO" id="GO:0000976">
    <property type="term" value="F:transcription cis-regulatory region binding"/>
    <property type="evidence" value="ECO:0007669"/>
    <property type="project" value="TreeGrafter"/>
</dbReference>
<dbReference type="Proteomes" id="UP000298429">
    <property type="component" value="Unassembled WGS sequence"/>
</dbReference>
<dbReference type="GO" id="GO:0003700">
    <property type="term" value="F:DNA-binding transcription factor activity"/>
    <property type="evidence" value="ECO:0007669"/>
    <property type="project" value="TreeGrafter"/>
</dbReference>
<feature type="domain" description="HTH tetR-type" evidence="5">
    <location>
        <begin position="9"/>
        <end position="69"/>
    </location>
</feature>
<keyword evidence="2 4" id="KW-0238">DNA-binding</keyword>
<evidence type="ECO:0000256" key="2">
    <source>
        <dbReference type="ARBA" id="ARBA00023125"/>
    </source>
</evidence>
<dbReference type="SUPFAM" id="SSF46689">
    <property type="entry name" value="Homeodomain-like"/>
    <property type="match status" value="1"/>
</dbReference>
<dbReference type="InterPro" id="IPR050109">
    <property type="entry name" value="HTH-type_TetR-like_transc_reg"/>
</dbReference>
<dbReference type="Pfam" id="PF17935">
    <property type="entry name" value="TetR_C_27"/>
    <property type="match status" value="1"/>
</dbReference>
<evidence type="ECO:0000256" key="1">
    <source>
        <dbReference type="ARBA" id="ARBA00023015"/>
    </source>
</evidence>
<keyword evidence="3" id="KW-0804">Transcription</keyword>
<dbReference type="OrthoDB" id="9809772at2"/>
<evidence type="ECO:0000256" key="3">
    <source>
        <dbReference type="ARBA" id="ARBA00023163"/>
    </source>
</evidence>
<dbReference type="PANTHER" id="PTHR30055">
    <property type="entry name" value="HTH-TYPE TRANSCRIPTIONAL REGULATOR RUTR"/>
    <property type="match status" value="1"/>
</dbReference>
<dbReference type="Pfam" id="PF00440">
    <property type="entry name" value="TetR_N"/>
    <property type="match status" value="1"/>
</dbReference>
<protein>
    <submittedName>
        <fullName evidence="6">TetR/AcrR family transcriptional regulator</fullName>
    </submittedName>
</protein>
<feature type="DNA-binding region" description="H-T-H motif" evidence="4">
    <location>
        <begin position="32"/>
        <end position="51"/>
    </location>
</feature>
<accession>A0A5F2AZT2</accession>
<gene>
    <name evidence="6" type="ORF">EHQ76_15465</name>
</gene>
<dbReference type="Gene3D" id="1.10.357.10">
    <property type="entry name" value="Tetracycline Repressor, domain 2"/>
    <property type="match status" value="1"/>
</dbReference>
<dbReference type="InterPro" id="IPR041478">
    <property type="entry name" value="TetR_C_27"/>
</dbReference>
<dbReference type="AlphaFoldDB" id="A0A5F2AZT2"/>
<comment type="caution">
    <text evidence="6">The sequence shown here is derived from an EMBL/GenBank/DDBJ whole genome shotgun (WGS) entry which is preliminary data.</text>
</comment>
<dbReference type="PANTHER" id="PTHR30055:SF151">
    <property type="entry name" value="TRANSCRIPTIONAL REGULATORY PROTEIN"/>
    <property type="match status" value="1"/>
</dbReference>
<proteinExistence type="predicted"/>
<organism evidence="6 7">
    <name type="scientific">Leptospira barantonii</name>
    <dbReference type="NCBI Taxonomy" id="2023184"/>
    <lineage>
        <taxon>Bacteria</taxon>
        <taxon>Pseudomonadati</taxon>
        <taxon>Spirochaetota</taxon>
        <taxon>Spirochaetia</taxon>
        <taxon>Leptospirales</taxon>
        <taxon>Leptospiraceae</taxon>
        <taxon>Leptospira</taxon>
    </lineage>
</organism>
<evidence type="ECO:0000256" key="4">
    <source>
        <dbReference type="PROSITE-ProRule" id="PRU00335"/>
    </source>
</evidence>
<dbReference type="InterPro" id="IPR009057">
    <property type="entry name" value="Homeodomain-like_sf"/>
</dbReference>